<dbReference type="AlphaFoldDB" id="A0A9D4DWA7"/>
<proteinExistence type="predicted"/>
<reference evidence="1" key="2">
    <citation type="submission" date="2020-11" db="EMBL/GenBank/DDBJ databases">
        <authorList>
            <person name="McCartney M.A."/>
            <person name="Auch B."/>
            <person name="Kono T."/>
            <person name="Mallez S."/>
            <person name="Becker A."/>
            <person name="Gohl D.M."/>
            <person name="Silverstein K.A.T."/>
            <person name="Koren S."/>
            <person name="Bechman K.B."/>
            <person name="Herman A."/>
            <person name="Abrahante J.E."/>
            <person name="Garbe J."/>
        </authorList>
    </citation>
    <scope>NUCLEOTIDE SEQUENCE</scope>
    <source>
        <strain evidence="1">Duluth1</strain>
        <tissue evidence="1">Whole animal</tissue>
    </source>
</reference>
<gene>
    <name evidence="1" type="ORF">DPMN_170012</name>
</gene>
<dbReference type="InterPro" id="IPR001611">
    <property type="entry name" value="Leu-rich_rpt"/>
</dbReference>
<organism evidence="1 2">
    <name type="scientific">Dreissena polymorpha</name>
    <name type="common">Zebra mussel</name>
    <name type="synonym">Mytilus polymorpha</name>
    <dbReference type="NCBI Taxonomy" id="45954"/>
    <lineage>
        <taxon>Eukaryota</taxon>
        <taxon>Metazoa</taxon>
        <taxon>Spiralia</taxon>
        <taxon>Lophotrochozoa</taxon>
        <taxon>Mollusca</taxon>
        <taxon>Bivalvia</taxon>
        <taxon>Autobranchia</taxon>
        <taxon>Heteroconchia</taxon>
        <taxon>Euheterodonta</taxon>
        <taxon>Imparidentia</taxon>
        <taxon>Neoheterodontei</taxon>
        <taxon>Myida</taxon>
        <taxon>Dreissenoidea</taxon>
        <taxon>Dreissenidae</taxon>
        <taxon>Dreissena</taxon>
    </lineage>
</organism>
<protein>
    <submittedName>
        <fullName evidence="1">Uncharacterized protein</fullName>
    </submittedName>
</protein>
<evidence type="ECO:0000313" key="2">
    <source>
        <dbReference type="Proteomes" id="UP000828390"/>
    </source>
</evidence>
<comment type="caution">
    <text evidence="1">The sequence shown here is derived from an EMBL/GenBank/DDBJ whole genome shotgun (WGS) entry which is preliminary data.</text>
</comment>
<dbReference type="Gene3D" id="3.80.10.10">
    <property type="entry name" value="Ribonuclease Inhibitor"/>
    <property type="match status" value="1"/>
</dbReference>
<evidence type="ECO:0000313" key="1">
    <source>
        <dbReference type="EMBL" id="KAH3768796.1"/>
    </source>
</evidence>
<dbReference type="InterPro" id="IPR032675">
    <property type="entry name" value="LRR_dom_sf"/>
</dbReference>
<dbReference type="EMBL" id="JAIWYP010000009">
    <property type="protein sequence ID" value="KAH3768796.1"/>
    <property type="molecule type" value="Genomic_DNA"/>
</dbReference>
<dbReference type="SUPFAM" id="SSF52058">
    <property type="entry name" value="L domain-like"/>
    <property type="match status" value="1"/>
</dbReference>
<dbReference type="Proteomes" id="UP000828390">
    <property type="component" value="Unassembled WGS sequence"/>
</dbReference>
<sequence length="67" mass="7418">MVVKVDLSHNKLTSLAGFSHFQCARELTLDDNQIANLEELSCLEGFVTAVCDDNGILYFFHLGGKKT</sequence>
<reference evidence="1" key="1">
    <citation type="journal article" date="2019" name="bioRxiv">
        <title>The Genome of the Zebra Mussel, Dreissena polymorpha: A Resource for Invasive Species Research.</title>
        <authorList>
            <person name="McCartney M.A."/>
            <person name="Auch B."/>
            <person name="Kono T."/>
            <person name="Mallez S."/>
            <person name="Zhang Y."/>
            <person name="Obille A."/>
            <person name="Becker A."/>
            <person name="Abrahante J.E."/>
            <person name="Garbe J."/>
            <person name="Badalamenti J.P."/>
            <person name="Herman A."/>
            <person name="Mangelson H."/>
            <person name="Liachko I."/>
            <person name="Sullivan S."/>
            <person name="Sone E.D."/>
            <person name="Koren S."/>
            <person name="Silverstein K.A.T."/>
            <person name="Beckman K.B."/>
            <person name="Gohl D.M."/>
        </authorList>
    </citation>
    <scope>NUCLEOTIDE SEQUENCE</scope>
    <source>
        <strain evidence="1">Duluth1</strain>
        <tissue evidence="1">Whole animal</tissue>
    </source>
</reference>
<accession>A0A9D4DWA7</accession>
<keyword evidence="2" id="KW-1185">Reference proteome</keyword>
<dbReference type="PROSITE" id="PS51450">
    <property type="entry name" value="LRR"/>
    <property type="match status" value="1"/>
</dbReference>
<name>A0A9D4DWA7_DREPO</name>